<dbReference type="Proteomes" id="UP000196435">
    <property type="component" value="Unassembled WGS sequence"/>
</dbReference>
<gene>
    <name evidence="1" type="ORF">XIS1_130009</name>
</gene>
<protein>
    <submittedName>
        <fullName evidence="1">Uncharacterized protein</fullName>
    </submittedName>
</protein>
<proteinExistence type="predicted"/>
<dbReference type="AlphaFoldDB" id="A0A1N6MSX8"/>
<dbReference type="EMBL" id="FTLG01000035">
    <property type="protein sequence ID" value="SIP71931.1"/>
    <property type="molecule type" value="Genomic_DNA"/>
</dbReference>
<organism evidence="1 2">
    <name type="scientific">Xenorhabdus innexi</name>
    <dbReference type="NCBI Taxonomy" id="290109"/>
    <lineage>
        <taxon>Bacteria</taxon>
        <taxon>Pseudomonadati</taxon>
        <taxon>Pseudomonadota</taxon>
        <taxon>Gammaproteobacteria</taxon>
        <taxon>Enterobacterales</taxon>
        <taxon>Morganellaceae</taxon>
        <taxon>Xenorhabdus</taxon>
    </lineage>
</organism>
<evidence type="ECO:0000313" key="2">
    <source>
        <dbReference type="Proteomes" id="UP000196435"/>
    </source>
</evidence>
<accession>A0A1N6MSX8</accession>
<sequence length="48" mass="5232">MPEMLSALQPGEYQKGSTAPLLTTRLNDEMGPVIVDHQAVKSFAAKME</sequence>
<name>A0A1N6MSX8_9GAMM</name>
<evidence type="ECO:0000313" key="1">
    <source>
        <dbReference type="EMBL" id="SIP71931.1"/>
    </source>
</evidence>
<reference evidence="2" key="1">
    <citation type="submission" date="2016-12" db="EMBL/GenBank/DDBJ databases">
        <authorList>
            <person name="Gaudriault S."/>
        </authorList>
    </citation>
    <scope>NUCLEOTIDE SEQUENCE [LARGE SCALE GENOMIC DNA]</scope>
    <source>
        <strain evidence="2">HGB1681 (deposited as PTA-6826 in the American Type Culture Collection)</strain>
    </source>
</reference>